<name>A0A7T2U136_9BURK</name>
<gene>
    <name evidence="2" type="ORF">I6G56_19935</name>
</gene>
<dbReference type="EMBL" id="CP065686">
    <property type="protein sequence ID" value="QPS43761.1"/>
    <property type="molecule type" value="Genomic_DNA"/>
</dbReference>
<feature type="region of interest" description="Disordered" evidence="1">
    <location>
        <begin position="19"/>
        <end position="42"/>
    </location>
</feature>
<dbReference type="RefSeq" id="WP_156436711.1">
    <property type="nucleotide sequence ID" value="NZ_CP013380.1"/>
</dbReference>
<organism evidence="2 3">
    <name type="scientific">Burkholderia humptydooensis</name>
    <dbReference type="NCBI Taxonomy" id="430531"/>
    <lineage>
        <taxon>Bacteria</taxon>
        <taxon>Pseudomonadati</taxon>
        <taxon>Pseudomonadota</taxon>
        <taxon>Betaproteobacteria</taxon>
        <taxon>Burkholderiales</taxon>
        <taxon>Burkholderiaceae</taxon>
        <taxon>Burkholderia</taxon>
        <taxon>pseudomallei group</taxon>
    </lineage>
</organism>
<evidence type="ECO:0000256" key="1">
    <source>
        <dbReference type="SAM" id="MobiDB-lite"/>
    </source>
</evidence>
<evidence type="ECO:0000313" key="3">
    <source>
        <dbReference type="Proteomes" id="UP000594943"/>
    </source>
</evidence>
<evidence type="ECO:0000313" key="2">
    <source>
        <dbReference type="EMBL" id="QPS43761.1"/>
    </source>
</evidence>
<reference evidence="2 3" key="1">
    <citation type="submission" date="2020-12" db="EMBL/GenBank/DDBJ databases">
        <title>FDA dAtabase for Regulatory Grade micrObial Sequences (FDA-ARGOS): Supporting development and validation of Infectious Disease Dx tests.</title>
        <authorList>
            <person name="Nelson B."/>
            <person name="Plummer A."/>
            <person name="Tallon L."/>
            <person name="Sadzewicz L."/>
            <person name="Zhao X."/>
            <person name="Boylan J."/>
            <person name="Ott S."/>
            <person name="Bowen H."/>
            <person name="Vavikolanu K."/>
            <person name="Mehta A."/>
            <person name="Aluvathingal J."/>
            <person name="Nadendla S."/>
            <person name="Myers T."/>
            <person name="Yan Y."/>
            <person name="Sichtig H."/>
        </authorList>
    </citation>
    <scope>NUCLEOTIDE SEQUENCE [LARGE SCALE GENOMIC DNA]</scope>
    <source>
        <strain evidence="2 3">FDAARGOS_899</strain>
    </source>
</reference>
<dbReference type="Proteomes" id="UP000594943">
    <property type="component" value="Chromosome 1"/>
</dbReference>
<proteinExistence type="predicted"/>
<protein>
    <submittedName>
        <fullName evidence="2">Uncharacterized protein</fullName>
    </submittedName>
</protein>
<accession>A0A7T2U136</accession>
<sequence>MTCDARPRAGRALAQDRGRAAAAQGDARGHAPRIGAANRPANTGPAFGFRAASFALAQHIGASHASGERTSVHILPFLINRPIRCMLAVRRREPRIRAREPFITPTNGIDPRACAGRHRTMLAHDFC</sequence>
<dbReference type="KEGG" id="bhg:I6G56_19935"/>
<dbReference type="AlphaFoldDB" id="A0A7T2U136"/>